<evidence type="ECO:0008006" key="4">
    <source>
        <dbReference type="Google" id="ProtNLM"/>
    </source>
</evidence>
<name>A0AAD5YLH9_9APHY</name>
<accession>A0AAD5YLH9</accession>
<protein>
    <recommendedName>
        <fullName evidence="4">Conidiation-specific protein 6</fullName>
    </recommendedName>
</protein>
<organism evidence="2 3">
    <name type="scientific">Meripilus lineatus</name>
    <dbReference type="NCBI Taxonomy" id="2056292"/>
    <lineage>
        <taxon>Eukaryota</taxon>
        <taxon>Fungi</taxon>
        <taxon>Dikarya</taxon>
        <taxon>Basidiomycota</taxon>
        <taxon>Agaricomycotina</taxon>
        <taxon>Agaricomycetes</taxon>
        <taxon>Polyporales</taxon>
        <taxon>Meripilaceae</taxon>
        <taxon>Meripilus</taxon>
    </lineage>
</organism>
<evidence type="ECO:0000313" key="3">
    <source>
        <dbReference type="Proteomes" id="UP001212997"/>
    </source>
</evidence>
<sequence length="103" mass="10881">MSGKNVGDVARGLKGAVNNPNNSEGAKQSAQERLNQLEESGEINSQAAHDGQVLRGHKARCHEQPQEFSGGKGPLEADHRGFGCLRGVEAAGSFSLESCDFCN</sequence>
<dbReference type="Pfam" id="PF10346">
    <property type="entry name" value="Con-6"/>
    <property type="match status" value="1"/>
</dbReference>
<comment type="caution">
    <text evidence="2">The sequence shown here is derived from an EMBL/GenBank/DDBJ whole genome shotgun (WGS) entry which is preliminary data.</text>
</comment>
<dbReference type="Proteomes" id="UP001212997">
    <property type="component" value="Unassembled WGS sequence"/>
</dbReference>
<dbReference type="InterPro" id="IPR018824">
    <property type="entry name" value="Conidiation-specific_6"/>
</dbReference>
<keyword evidence="3" id="KW-1185">Reference proteome</keyword>
<feature type="compositionally biased region" description="Polar residues" evidence="1">
    <location>
        <begin position="18"/>
        <end position="47"/>
    </location>
</feature>
<reference evidence="2" key="1">
    <citation type="submission" date="2022-07" db="EMBL/GenBank/DDBJ databases">
        <title>Genome Sequence of Physisporinus lineatus.</title>
        <authorList>
            <person name="Buettner E."/>
        </authorList>
    </citation>
    <scope>NUCLEOTIDE SEQUENCE</scope>
    <source>
        <strain evidence="2">VT162</strain>
    </source>
</reference>
<dbReference type="EMBL" id="JANAWD010000066">
    <property type="protein sequence ID" value="KAJ3488455.1"/>
    <property type="molecule type" value="Genomic_DNA"/>
</dbReference>
<evidence type="ECO:0000256" key="1">
    <source>
        <dbReference type="SAM" id="MobiDB-lite"/>
    </source>
</evidence>
<feature type="region of interest" description="Disordered" evidence="1">
    <location>
        <begin position="1"/>
        <end position="76"/>
    </location>
</feature>
<evidence type="ECO:0000313" key="2">
    <source>
        <dbReference type="EMBL" id="KAJ3488455.1"/>
    </source>
</evidence>
<gene>
    <name evidence="2" type="ORF">NLI96_g2806</name>
</gene>
<dbReference type="AlphaFoldDB" id="A0AAD5YLH9"/>
<proteinExistence type="predicted"/>